<evidence type="ECO:0000313" key="1">
    <source>
        <dbReference type="EMBL" id="CAG6785372.1"/>
    </source>
</evidence>
<sequence>MCHPLAVLCSFVNNNPCSVFVYKHVVYKGRGVPEESHFCIPAGHTVRYFFFCTCPLSLQAQLPCSPLCLQAQLPCSPFTALVSPPSFDTQESHNSKPCYVTCECYTSDDSNVSGALQAHQ</sequence>
<protein>
    <submittedName>
        <fullName evidence="1">Uncharacterized protein</fullName>
    </submittedName>
</protein>
<dbReference type="AlphaFoldDB" id="A0A8D9BLT0"/>
<proteinExistence type="predicted"/>
<organism evidence="1">
    <name type="scientific">Cacopsylla melanoneura</name>
    <dbReference type="NCBI Taxonomy" id="428564"/>
    <lineage>
        <taxon>Eukaryota</taxon>
        <taxon>Metazoa</taxon>
        <taxon>Ecdysozoa</taxon>
        <taxon>Arthropoda</taxon>
        <taxon>Hexapoda</taxon>
        <taxon>Insecta</taxon>
        <taxon>Pterygota</taxon>
        <taxon>Neoptera</taxon>
        <taxon>Paraneoptera</taxon>
        <taxon>Hemiptera</taxon>
        <taxon>Sternorrhyncha</taxon>
        <taxon>Psylloidea</taxon>
        <taxon>Psyllidae</taxon>
        <taxon>Psyllinae</taxon>
        <taxon>Cacopsylla</taxon>
    </lineage>
</organism>
<reference evidence="1" key="1">
    <citation type="submission" date="2021-05" db="EMBL/GenBank/DDBJ databases">
        <authorList>
            <person name="Alioto T."/>
            <person name="Alioto T."/>
            <person name="Gomez Garrido J."/>
        </authorList>
    </citation>
    <scope>NUCLEOTIDE SEQUENCE</scope>
</reference>
<accession>A0A8D9BLT0</accession>
<name>A0A8D9BLT0_9HEMI</name>
<dbReference type="EMBL" id="HBUF01643369">
    <property type="protein sequence ID" value="CAG6785372.1"/>
    <property type="molecule type" value="Transcribed_RNA"/>
</dbReference>